<reference evidence="1 2" key="1">
    <citation type="journal article" date="2014" name="BMC Genomics">
        <title>Genome based analysis of type-I polyketide synthase and nonribosomal peptide synthetase gene clusters in seven strains of five representative Nocardia species.</title>
        <authorList>
            <person name="Komaki H."/>
            <person name="Ichikawa N."/>
            <person name="Hosoyama A."/>
            <person name="Takahashi-Nakaguchi A."/>
            <person name="Matsuzawa T."/>
            <person name="Suzuki K."/>
            <person name="Fujita N."/>
            <person name="Gonoi T."/>
        </authorList>
    </citation>
    <scope>NUCLEOTIDE SEQUENCE [LARGE SCALE GENOMIC DNA]</scope>
    <source>
        <strain evidence="1 2">NBRC 15531</strain>
    </source>
</reference>
<proteinExistence type="predicted"/>
<evidence type="ECO:0000313" key="2">
    <source>
        <dbReference type="Proteomes" id="UP000017048"/>
    </source>
</evidence>
<protein>
    <submittedName>
        <fullName evidence="1">Uncharacterized protein</fullName>
    </submittedName>
</protein>
<sequence>MKISPQRGGRSESDPATAGYYEKNLPCGCLRGLRSSNRAVAVSDKQRGEAVGGIRHAFENRAIVAKPQPAYLPVVSTREYHHCSSAQ</sequence>
<organism evidence="1 2">
    <name type="scientific">Nocardia asteroides NBRC 15531</name>
    <dbReference type="NCBI Taxonomy" id="1110697"/>
    <lineage>
        <taxon>Bacteria</taxon>
        <taxon>Bacillati</taxon>
        <taxon>Actinomycetota</taxon>
        <taxon>Actinomycetes</taxon>
        <taxon>Mycobacteriales</taxon>
        <taxon>Nocardiaceae</taxon>
        <taxon>Nocardia</taxon>
    </lineage>
</organism>
<gene>
    <name evidence="1" type="ORF">NCAST_26_00880</name>
</gene>
<keyword evidence="2" id="KW-1185">Reference proteome</keyword>
<dbReference type="Proteomes" id="UP000017048">
    <property type="component" value="Unassembled WGS sequence"/>
</dbReference>
<evidence type="ECO:0000313" key="1">
    <source>
        <dbReference type="EMBL" id="GAD85110.1"/>
    </source>
</evidence>
<dbReference type="AlphaFoldDB" id="U5ECN0"/>
<name>U5ECN0_NOCAS</name>
<accession>U5ECN0</accession>
<comment type="caution">
    <text evidence="1">The sequence shown here is derived from an EMBL/GenBank/DDBJ whole genome shotgun (WGS) entry which is preliminary data.</text>
</comment>
<dbReference type="EMBL" id="BAFO02000026">
    <property type="protein sequence ID" value="GAD85110.1"/>
    <property type="molecule type" value="Genomic_DNA"/>
</dbReference>